<dbReference type="SUPFAM" id="SSF52540">
    <property type="entry name" value="P-loop containing nucleoside triphosphate hydrolases"/>
    <property type="match status" value="1"/>
</dbReference>
<name>A0ABN9V5Y4_9DINO</name>
<organism evidence="1 2">
    <name type="scientific">Prorocentrum cordatum</name>
    <dbReference type="NCBI Taxonomy" id="2364126"/>
    <lineage>
        <taxon>Eukaryota</taxon>
        <taxon>Sar</taxon>
        <taxon>Alveolata</taxon>
        <taxon>Dinophyceae</taxon>
        <taxon>Prorocentrales</taxon>
        <taxon>Prorocentraceae</taxon>
        <taxon>Prorocentrum</taxon>
    </lineage>
</organism>
<proteinExistence type="predicted"/>
<dbReference type="InterPro" id="IPR027417">
    <property type="entry name" value="P-loop_NTPase"/>
</dbReference>
<comment type="caution">
    <text evidence="1">The sequence shown here is derived from an EMBL/GenBank/DDBJ whole genome shotgun (WGS) entry which is preliminary data.</text>
</comment>
<accession>A0ABN9V5Y4</accession>
<keyword evidence="2" id="KW-1185">Reference proteome</keyword>
<dbReference type="Proteomes" id="UP001189429">
    <property type="component" value="Unassembled WGS sequence"/>
</dbReference>
<dbReference type="Gene3D" id="3.40.50.300">
    <property type="entry name" value="P-loop containing nucleotide triphosphate hydrolases"/>
    <property type="match status" value="1"/>
</dbReference>
<dbReference type="EMBL" id="CAUYUJ010016653">
    <property type="protein sequence ID" value="CAK0867524.1"/>
    <property type="molecule type" value="Genomic_DNA"/>
</dbReference>
<evidence type="ECO:0000313" key="1">
    <source>
        <dbReference type="EMBL" id="CAK0867524.1"/>
    </source>
</evidence>
<protein>
    <recommendedName>
        <fullName evidence="3">RNA helicase</fullName>
    </recommendedName>
</protein>
<sequence length="119" mass="13529">MGLPGGGVGHDEKYRLDMCKDIQQFFIEAPKKNQVMMLSATITAETRGLCTQSMQDPREIRVGEESKFTLHWLLQHHGKLSEKEKNMKLNELLGAMNFNKVAIFVRSVQRAIALDKLLV</sequence>
<evidence type="ECO:0008006" key="3">
    <source>
        <dbReference type="Google" id="ProtNLM"/>
    </source>
</evidence>
<evidence type="ECO:0000313" key="2">
    <source>
        <dbReference type="Proteomes" id="UP001189429"/>
    </source>
</evidence>
<gene>
    <name evidence="1" type="ORF">PCOR1329_LOCUS54446</name>
</gene>
<reference evidence="1" key="1">
    <citation type="submission" date="2023-10" db="EMBL/GenBank/DDBJ databases">
        <authorList>
            <person name="Chen Y."/>
            <person name="Shah S."/>
            <person name="Dougan E. K."/>
            <person name="Thang M."/>
            <person name="Chan C."/>
        </authorList>
    </citation>
    <scope>NUCLEOTIDE SEQUENCE [LARGE SCALE GENOMIC DNA]</scope>
</reference>